<dbReference type="Proteomes" id="UP000005239">
    <property type="component" value="Unassembled WGS sequence"/>
</dbReference>
<evidence type="ECO:0000313" key="1">
    <source>
        <dbReference type="EnsemblMetazoa" id="PPA37852.1"/>
    </source>
</evidence>
<name>A0A2A6CS82_PRIPA</name>
<keyword evidence="2" id="KW-1185">Reference proteome</keyword>
<gene>
    <name evidence="1" type="primary">WBGene00276221</name>
</gene>
<proteinExistence type="predicted"/>
<accession>A0A2A6CS82</accession>
<evidence type="ECO:0000313" key="2">
    <source>
        <dbReference type="Proteomes" id="UP000005239"/>
    </source>
</evidence>
<dbReference type="EnsemblMetazoa" id="PPA37852.1">
    <property type="protein sequence ID" value="PPA37852.1"/>
    <property type="gene ID" value="WBGene00276221"/>
</dbReference>
<protein>
    <submittedName>
        <fullName evidence="1">Uncharacterized protein</fullName>
    </submittedName>
</protein>
<organism evidence="1 2">
    <name type="scientific">Pristionchus pacificus</name>
    <name type="common">Parasitic nematode worm</name>
    <dbReference type="NCBI Taxonomy" id="54126"/>
    <lineage>
        <taxon>Eukaryota</taxon>
        <taxon>Metazoa</taxon>
        <taxon>Ecdysozoa</taxon>
        <taxon>Nematoda</taxon>
        <taxon>Chromadorea</taxon>
        <taxon>Rhabditida</taxon>
        <taxon>Rhabditina</taxon>
        <taxon>Diplogasteromorpha</taxon>
        <taxon>Diplogasteroidea</taxon>
        <taxon>Neodiplogasteridae</taxon>
        <taxon>Pristionchus</taxon>
    </lineage>
</organism>
<reference evidence="1" key="2">
    <citation type="submission" date="2022-06" db="UniProtKB">
        <authorList>
            <consortium name="EnsemblMetazoa"/>
        </authorList>
    </citation>
    <scope>IDENTIFICATION</scope>
    <source>
        <strain evidence="1">PS312</strain>
    </source>
</reference>
<dbReference type="AlphaFoldDB" id="A0A2A6CS82"/>
<accession>A0A8R1UQ38</accession>
<reference evidence="2" key="1">
    <citation type="journal article" date="2008" name="Nat. Genet.">
        <title>The Pristionchus pacificus genome provides a unique perspective on nematode lifestyle and parasitism.</title>
        <authorList>
            <person name="Dieterich C."/>
            <person name="Clifton S.W."/>
            <person name="Schuster L.N."/>
            <person name="Chinwalla A."/>
            <person name="Delehaunty K."/>
            <person name="Dinkelacker I."/>
            <person name="Fulton L."/>
            <person name="Fulton R."/>
            <person name="Godfrey J."/>
            <person name="Minx P."/>
            <person name="Mitreva M."/>
            <person name="Roeseler W."/>
            <person name="Tian H."/>
            <person name="Witte H."/>
            <person name="Yang S.P."/>
            <person name="Wilson R.K."/>
            <person name="Sommer R.J."/>
        </authorList>
    </citation>
    <scope>NUCLEOTIDE SEQUENCE [LARGE SCALE GENOMIC DNA]</scope>
    <source>
        <strain evidence="2">PS312</strain>
    </source>
</reference>
<sequence>MDRDWMYHCVLTELRIGYGFFFDYHKVVDLSLCIAILIFIFKCPQLRLTYSRNFAIMVALKAVILLGHVVVKMTAPYCLNRPLLVKALINLSFLAHSISPSFILSILLGMIIVDVSLRGKIIVYYIIPSLLTLYPIFGQLFSSEITHVIYSDRILVALAFANCVQALFVIYKGQYTSFLPILITIWEAAPLFLAAIKMTHFIHRDNLIFIDAEILDDFVILLDPTDAGTTRFPKVPRVPSPPAKRDGTRRFGKVTVAVCIVLAVENGFIPVKRGDDDRVEMVQVSEAVQV</sequence>